<evidence type="ECO:0000256" key="7">
    <source>
        <dbReference type="ARBA" id="ARBA00022989"/>
    </source>
</evidence>
<evidence type="ECO:0000256" key="1">
    <source>
        <dbReference type="ARBA" id="ARBA00004651"/>
    </source>
</evidence>
<proteinExistence type="inferred from homology"/>
<dbReference type="CDD" id="cd06261">
    <property type="entry name" value="TM_PBP2"/>
    <property type="match status" value="1"/>
</dbReference>
<protein>
    <submittedName>
        <fullName evidence="11">ABC-type sulfate transport system, permease component</fullName>
    </submittedName>
</protein>
<keyword evidence="5" id="KW-0500">Molybdenum</keyword>
<dbReference type="AlphaFoldDB" id="H2C749"/>
<evidence type="ECO:0000259" key="10">
    <source>
        <dbReference type="PROSITE" id="PS50928"/>
    </source>
</evidence>
<evidence type="ECO:0000256" key="8">
    <source>
        <dbReference type="ARBA" id="ARBA00023136"/>
    </source>
</evidence>
<dbReference type="InterPro" id="IPR000515">
    <property type="entry name" value="MetI-like"/>
</dbReference>
<sequence length="259" mass="27863">MNWVKVISIFSVMLLSSPVIFILVEGLASRSPQAFSPYFLDGVVLSVASSVTASLINVLLFTPLAYYLSRTMDPITDTLADVPASIPHPIVGVALVFLDGDYSPVGRFLQSLGINFFDTYQGLVVALVIVSAPIYVRGMKSYFDALPRSYENYARTLGAGPLRTFLEVVLPLSLKGVVSSSLTSMSRALSEFGSIAIIAYYVLGYPFNGVSPASVQIYNMYGYYGPQVAISASAVMIAVGLSLLLLIKVIERWVKTGGG</sequence>
<feature type="transmembrane region" description="Helical" evidence="9">
    <location>
        <begin position="39"/>
        <end position="68"/>
    </location>
</feature>
<dbReference type="Pfam" id="PF00528">
    <property type="entry name" value="BPD_transp_1"/>
    <property type="match status" value="1"/>
</dbReference>
<dbReference type="RefSeq" id="WP_009073875.1">
    <property type="nucleotide sequence ID" value="NZ_JH597768.1"/>
</dbReference>
<keyword evidence="12" id="KW-1185">Reference proteome</keyword>
<organism evidence="11 12">
    <name type="scientific">Metallosphaera yellowstonensis MK1</name>
    <dbReference type="NCBI Taxonomy" id="671065"/>
    <lineage>
        <taxon>Archaea</taxon>
        <taxon>Thermoproteota</taxon>
        <taxon>Thermoprotei</taxon>
        <taxon>Sulfolobales</taxon>
        <taxon>Sulfolobaceae</taxon>
        <taxon>Metallosphaera</taxon>
    </lineage>
</organism>
<dbReference type="PANTHER" id="PTHR30183">
    <property type="entry name" value="MOLYBDENUM TRANSPORT SYSTEM PERMEASE PROTEIN MODB"/>
    <property type="match status" value="1"/>
</dbReference>
<dbReference type="GO" id="GO:0055085">
    <property type="term" value="P:transmembrane transport"/>
    <property type="evidence" value="ECO:0007669"/>
    <property type="project" value="InterPro"/>
</dbReference>
<dbReference type="Proteomes" id="UP000003980">
    <property type="component" value="Unassembled WGS sequence"/>
</dbReference>
<dbReference type="eggNOG" id="arCOG00164">
    <property type="taxonomic scope" value="Archaea"/>
</dbReference>
<dbReference type="EMBL" id="JH597768">
    <property type="protein sequence ID" value="EHP69626.1"/>
    <property type="molecule type" value="Genomic_DNA"/>
</dbReference>
<feature type="transmembrane region" description="Helical" evidence="9">
    <location>
        <begin position="6"/>
        <end position="27"/>
    </location>
</feature>
<accession>H2C749</accession>
<feature type="domain" description="ABC transmembrane type-1" evidence="10">
    <location>
        <begin position="43"/>
        <end position="247"/>
    </location>
</feature>
<feature type="transmembrane region" description="Helical" evidence="9">
    <location>
        <begin position="227"/>
        <end position="247"/>
    </location>
</feature>
<dbReference type="HOGENOM" id="CLU_016047_14_1_2"/>
<feature type="transmembrane region" description="Helical" evidence="9">
    <location>
        <begin position="188"/>
        <end position="207"/>
    </location>
</feature>
<feature type="transmembrane region" description="Helical" evidence="9">
    <location>
        <begin position="119"/>
        <end position="136"/>
    </location>
</feature>
<name>H2C749_9CREN</name>
<dbReference type="STRING" id="671065.MetMK1DRAFT_00023970"/>
<evidence type="ECO:0000313" key="11">
    <source>
        <dbReference type="EMBL" id="EHP69626.1"/>
    </source>
</evidence>
<evidence type="ECO:0000256" key="9">
    <source>
        <dbReference type="RuleBase" id="RU363032"/>
    </source>
</evidence>
<evidence type="ECO:0000256" key="6">
    <source>
        <dbReference type="ARBA" id="ARBA00022692"/>
    </source>
</evidence>
<evidence type="ECO:0000256" key="3">
    <source>
        <dbReference type="ARBA" id="ARBA00022448"/>
    </source>
</evidence>
<dbReference type="PROSITE" id="PS50928">
    <property type="entry name" value="ABC_TM1"/>
    <property type="match status" value="1"/>
</dbReference>
<keyword evidence="6 9" id="KW-0812">Transmembrane</keyword>
<dbReference type="PANTHER" id="PTHR30183:SF3">
    <property type="entry name" value="MOLYBDENUM TRANSPORT SYSTEM PERMEASE PROTEIN MODB"/>
    <property type="match status" value="1"/>
</dbReference>
<keyword evidence="7 9" id="KW-1133">Transmembrane helix</keyword>
<comment type="subcellular location">
    <subcellularLocation>
        <location evidence="1 9">Cell membrane</location>
        <topology evidence="1 9">Multi-pass membrane protein</topology>
    </subcellularLocation>
</comment>
<keyword evidence="8 9" id="KW-0472">Membrane</keyword>
<dbReference type="SUPFAM" id="SSF161098">
    <property type="entry name" value="MetI-like"/>
    <property type="match status" value="1"/>
</dbReference>
<dbReference type="InterPro" id="IPR035906">
    <property type="entry name" value="MetI-like_sf"/>
</dbReference>
<dbReference type="Gene3D" id="1.10.3720.10">
    <property type="entry name" value="MetI-like"/>
    <property type="match status" value="1"/>
</dbReference>
<keyword evidence="4" id="KW-1003">Cell membrane</keyword>
<evidence type="ECO:0000256" key="4">
    <source>
        <dbReference type="ARBA" id="ARBA00022475"/>
    </source>
</evidence>
<dbReference type="GO" id="GO:0005886">
    <property type="term" value="C:plasma membrane"/>
    <property type="evidence" value="ECO:0007669"/>
    <property type="project" value="UniProtKB-SubCell"/>
</dbReference>
<evidence type="ECO:0000313" key="12">
    <source>
        <dbReference type="Proteomes" id="UP000003980"/>
    </source>
</evidence>
<evidence type="ECO:0000256" key="5">
    <source>
        <dbReference type="ARBA" id="ARBA00022505"/>
    </source>
</evidence>
<reference evidence="11 12" key="1">
    <citation type="submission" date="2012-01" db="EMBL/GenBank/DDBJ databases">
        <title>Improved High-Quality Draft sequence of Metallosphaera yellowstonensis MK1.</title>
        <authorList>
            <consortium name="US DOE Joint Genome Institute"/>
            <person name="Lucas S."/>
            <person name="Han J."/>
            <person name="Cheng J.-F."/>
            <person name="Goodwin L."/>
            <person name="Pitluck S."/>
            <person name="Peters L."/>
            <person name="Teshima H."/>
            <person name="Detter J.C."/>
            <person name="Han C."/>
            <person name="Tapia R."/>
            <person name="Land M."/>
            <person name="Hauser L."/>
            <person name="Kyrpides N."/>
            <person name="Kozubal M."/>
            <person name="Macur R.E."/>
            <person name="Jay Z."/>
            <person name="Inskeep W."/>
            <person name="Woyke T."/>
        </authorList>
    </citation>
    <scope>NUCLEOTIDE SEQUENCE [LARGE SCALE GENOMIC DNA]</scope>
    <source>
        <strain evidence="11 12">MK1</strain>
    </source>
</reference>
<comment type="similarity">
    <text evidence="2 9">Belongs to the binding-protein-dependent transport system permease family.</text>
</comment>
<dbReference type="OrthoDB" id="11163at2157"/>
<gene>
    <name evidence="11" type="ORF">MetMK1DRAFT_00023970</name>
</gene>
<evidence type="ECO:0000256" key="2">
    <source>
        <dbReference type="ARBA" id="ARBA00009306"/>
    </source>
</evidence>
<keyword evidence="3 9" id="KW-0813">Transport</keyword>